<dbReference type="Pfam" id="PF12340">
    <property type="entry name" value="DUF3638"/>
    <property type="match status" value="1"/>
</dbReference>
<protein>
    <recommendedName>
        <fullName evidence="1">DUF3638 domain-containing protein</fullName>
    </recommendedName>
</protein>
<dbReference type="Proteomes" id="UP000826014">
    <property type="component" value="Chromosome"/>
</dbReference>
<evidence type="ECO:0000313" key="3">
    <source>
        <dbReference type="Proteomes" id="UP000826014"/>
    </source>
</evidence>
<evidence type="ECO:0000313" key="2">
    <source>
        <dbReference type="EMBL" id="QYF49301.1"/>
    </source>
</evidence>
<evidence type="ECO:0000259" key="1">
    <source>
        <dbReference type="Pfam" id="PF12340"/>
    </source>
</evidence>
<dbReference type="InterPro" id="IPR022099">
    <property type="entry name" value="DUF3638"/>
</dbReference>
<proteinExistence type="predicted"/>
<organism evidence="2 3">
    <name type="scientific">Candidatus Rhabdochlamydia oedothoracis</name>
    <dbReference type="NCBI Taxonomy" id="2720720"/>
    <lineage>
        <taxon>Bacteria</taxon>
        <taxon>Pseudomonadati</taxon>
        <taxon>Chlamydiota</taxon>
        <taxon>Chlamydiia</taxon>
        <taxon>Parachlamydiales</taxon>
        <taxon>Candidatus Rhabdochlamydiaceae</taxon>
        <taxon>Candidatus Rhabdochlamydia</taxon>
    </lineage>
</organism>
<accession>A0ABX8V2D0</accession>
<name>A0ABX8V2D0_9BACT</name>
<reference evidence="2 3" key="1">
    <citation type="journal article" date="2022" name="bioRxiv">
        <title>Ecology and evolution of chlamydial symbionts of arthropods.</title>
        <authorList>
            <person name="Halter T."/>
            <person name="Koestlbacher S."/>
            <person name="Collingro A."/>
            <person name="Sixt B.S."/>
            <person name="Toenshoff E.R."/>
            <person name="Hendrickx F."/>
            <person name="Kostanjsek R."/>
            <person name="Horn M."/>
        </authorList>
    </citation>
    <scope>NUCLEOTIDE SEQUENCE [LARGE SCALE GENOMIC DNA]</scope>
    <source>
        <strain evidence="2">W744xW776</strain>
    </source>
</reference>
<feature type="domain" description="DUF3638" evidence="1">
    <location>
        <begin position="1792"/>
        <end position="1992"/>
    </location>
</feature>
<gene>
    <name evidence="2" type="ORF">RHABOEDO_001614</name>
</gene>
<sequence>MTVRLNINSNLNNNCIENSLNTKTDSSSLIEELIARVDAHQDREGLKNISKKLFAHIHLDHAIKGTLLEGGSLAENAKYLRSCLDVLDIPNYTKELICRALDSLVSCISAKETERKVRELPPGESLLVDGGYQDLSGGHAVLYEFYKKTDNTYDIYLYNTGEGIQYHPRVQRNGISFYQAAIKFEGVLPEELDLSPQNSRQDSSFFQYLAKLQNLDDLEEKNITSLYEKGFGHLVHKLVLAKEDFSPFIKGQYSGTCSWRVLQAFVLQTFCDSILYKKYIFELKLLTLALFLKKCEERPDLESCILIKEATTNLLRAAAKLYDEHSQEKTAGVCNALKEVLDRLEHLANSKAFKPKQEYKNERLYEYKLYSFVAMRPSAKALLSSINSESPKLFSSIEPSGFLPNSTIVLNHIPLLLDRDSKIFQIENFVRALPIPNPDPKNDIWQNLPQEDLYNSLSSIQTLIELYGDLCLSNPPCFPNQQNTALSLFAIAYCLALRIDQQQLAKLADYGIWNAFFGQEQRFFFDQNFFICFEPREQQRRQEIVTYFAATNKVKQQLFDFLKVHDSCIKGDLPETELFKQLIQQNPDLQDQLRERAITLQAKYRKISLKLAEESVLLTDNAWLAECNETQHVAFLRNISYIAQQFSCRGVICKGKISTVKFKSYQCEISLKITGSIKCCFPCWQAKGIDDWKSDPTIYFHLLTSKDQIQNLVKELDIFSQHAESELRLQKEHPYYRKQLETTKCEPSLQPQKLLYYFQEHIEELTDLNKQVLFDILFFKQVGDEVPLFQEVQTKSLFIEQCTQFIVKGLKQFSKESSEEPDHFFAYLFFVRLLYRMNQVCQELQLPIIKLPSSQDQVNGWLESVKLSVEDRACLHLHRMMQYAYLPNASMQQLEEIIPSWFFYNRSHVLERRLPYFENQANIFIRRIVHCIEKLKPEQIKQIMSKVLQTLEIANISEDTDLQSFGKFPVYTIECLEGKTWTLNLLTTQIANGSSLIESASTKELLSKQKYQDLFGDKAFTIHKLEGYYHFSCPEKGGIRIQIFEDKNDETSWVSTSTSDCSIERNIDGNWYQYIPKTDLIKTKLPRVLVRDHLHWHSAERSEMLIFNADNQLTAKVSTENASSEGSASGKFVLLQIESMQQERILCPEDPLEGCLVSLSKIESRDECLIFRDENEKYTRVHVPRLRSLQKKELCFTFDKSGQKAHLEGEKGFTIAQHIPKLVGCIENYLILEDTKRDKQKVLIPVQQIEQSKKFFSEKICLDLLKEEKNIIYLEFELNERHISAINVEGTLLLTYLYLAQKEYVKAVQYLHQIRRADLLSEISSAILYNCLLIADGHPSACAIYFKALFLLRSTDKEKTIKEDLFLYKKLIENFHSYKQRVSNVDSTVKLSDEEKAYCFNFFTDQCPIGSLLQTWKAGFFVHPDLPLTEWKEKALLSDTNFLNWSIACFFEWLCNYRTQCADLYKKFYQLARANKCRKEKLRISTRLHFTSIDLSNQKDQFYQIMHFALKYPELAPDLDSLELQQLLKNYIKKYEKEQCNPKPAFQTSAEESVFKYKHLKPLQLFLSSSQIKIEESLVLSNIELKDRCLNLSHLAARYFDQLNTTQYIGGHSLEVVLGKEKEQYKQAIEQQYKDFRADLEAGALLNQGIKEFRLKKSEIENLFTALQEFRHPDLLRSQEQSILELANTKPKETVLYNTLLETSRFKAPVHLKQLICAFLRGDANEYSVLNPYLSVQEIQKLDCLLQRFMLESTKQCQVERALILLENLQKTEESASIEQELYTVLTEEMSYDPGQSRVLLVYEYQAKIRVRQNQAKLIFEMTAISETGECKNLITQLIMGGGKTSVLASILLVILAKPNRLAVFVPPATQFDTLRNNLKTTQHTYFFQELIPIDATRSDFCSSKLQEVYQNLVEVQKKRWAVLIKKETIQSFALELQSSLYKAQDLEKIHILRDIVKIFRSSGHAIFDECDLQLNPMQEVNFTLGEKKQIDPMYIECAVKIFELLVSQHKIVNQSQTIADFVGLLQNAQSFMKTEDYYEQVLPVIAEELFTSCKSLLLLSEENRLSFLHYVQGKINSSNQTTEESRFLTLLREYASSAESVERDAAALIAWIKAQCTEILPLTLTKDTNRHYGRSNTQDLGKVVPYKGVNSPSTTQFGNPWEALAYQFQTALSQKLSVDLVRPYAEKAYQGAQANELYTGTPFEQTQEAIKFFTIAAVSLTDIKDKNRLDRAVENINSNPNKILQVEAELVASLISYHSSYLNSNASHLVAQFASVTGFSGTPWNSSCYPKDLAENILLDAGTEGRIVDVAYQKAEKNPQVIHVIQNTEVQKILKVCLENNPRKDQVTAFIDVAGLFKDYDNLYTAKQILKYFEEGSRIECVLFFGRPSAQAGSSNTLMALKRGNLVPIVIGSTRVEDLKKQNIDPRSTFIYYDECHCEATDLPQIQNAVNLLSSDASIILRDLLQGMLRARGFLKGQDIEYVIHENTIKQLNVQDKPTFENAILNPSLINQAERKAKETYRTFLHEIDHVLCKSAWDQILDTSDPDEMIAYFKKYQMLFLHNSEIDPFKQYGNLLQKEVTQQALENYKQQRLQYWKQIQPDIHLQNVVAGELTQVIQRASNCKFLPDSIEITLSELGKEQEVELEQETELEVDTEVETELEAYQCKDIDEPRPESTWEFDAIALNGFLQITKNLPKKGFRRCLQERIRFRITDFITKQNPSFETYREIFEEQEIFMTRNAAIEINQDTVFTNEDQVVVIKEQARTYAIILSVKEASAFKEYLANHPDNIRWVVLNNNKIPVLFQGKDFLSALQEPLVHTDWLEKVIAFFNDFCNKNSSKIPMSLFVGLDEKQTNKSITLGMPNTYRLSDFIQSYPHHRPYYQVFEEQEILITENAVFTSYSLNSVFSHTQKPAHQVAIVKEQGKMHAIILSIKEARTFKEYLAATSRENMWLILPNGDKLSPALKDGSPLNIRQELLEDTDWVEKTLWFINFFNGDMSYLAEHTDLTKRLITEKNTELKTRFLNLKTIRDPKQKVIFCYLLQHVLEESSKDNRLKSQQHLLDKRKRREKVEHLTNQEISALSIGDKEYIPFLSAEKICYLQEPDLIQCLDPAQIQAVTANQVRHLLDSQIRFLTTPEQIQQVHQRQLGSLLPQQLCHLALSQIRNLPDEKIQYLEKRLLQKIDGQRICQLYQAKNILPSQLKELSKAQLKALLQENDIREILLHLDNEQLKYI</sequence>
<dbReference type="RefSeq" id="WP_215216644.1">
    <property type="nucleotide sequence ID" value="NZ_CP075587.1"/>
</dbReference>
<keyword evidence="3" id="KW-1185">Reference proteome</keyword>
<dbReference type="EMBL" id="CP075587">
    <property type="protein sequence ID" value="QYF49301.1"/>
    <property type="molecule type" value="Genomic_DNA"/>
</dbReference>